<dbReference type="Proteomes" id="UP000002051">
    <property type="component" value="Chromosome 5"/>
</dbReference>
<protein>
    <submittedName>
        <fullName evidence="1 2">Uncharacterized protein</fullName>
    </submittedName>
</protein>
<evidence type="ECO:0000313" key="2">
    <source>
        <dbReference type="EnsemblPlants" id="AES96321"/>
    </source>
</evidence>
<dbReference type="HOGENOM" id="CLU_3071722_0_0_1"/>
<reference evidence="2" key="3">
    <citation type="submission" date="2015-04" db="UniProtKB">
        <authorList>
            <consortium name="EnsemblPlants"/>
        </authorList>
    </citation>
    <scope>IDENTIFICATION</scope>
    <source>
        <strain evidence="2">cv. Jemalong A17</strain>
    </source>
</reference>
<dbReference type="EMBL" id="CM001221">
    <property type="protein sequence ID" value="AES96321.1"/>
    <property type="molecule type" value="Genomic_DNA"/>
</dbReference>
<evidence type="ECO:0000313" key="3">
    <source>
        <dbReference type="Proteomes" id="UP000002051"/>
    </source>
</evidence>
<reference evidence="1 3" key="2">
    <citation type="journal article" date="2014" name="BMC Genomics">
        <title>An improved genome release (version Mt4.0) for the model legume Medicago truncatula.</title>
        <authorList>
            <person name="Tang H."/>
            <person name="Krishnakumar V."/>
            <person name="Bidwell S."/>
            <person name="Rosen B."/>
            <person name="Chan A."/>
            <person name="Zhou S."/>
            <person name="Gentzbittel L."/>
            <person name="Childs K.L."/>
            <person name="Yandell M."/>
            <person name="Gundlach H."/>
            <person name="Mayer K.F."/>
            <person name="Schwartz D.C."/>
            <person name="Town C.D."/>
        </authorList>
    </citation>
    <scope>GENOME REANNOTATION</scope>
    <source>
        <strain evidence="2 3">cv. Jemalong A17</strain>
    </source>
</reference>
<proteinExistence type="predicted"/>
<organism evidence="1 3">
    <name type="scientific">Medicago truncatula</name>
    <name type="common">Barrel medic</name>
    <name type="synonym">Medicago tribuloides</name>
    <dbReference type="NCBI Taxonomy" id="3880"/>
    <lineage>
        <taxon>Eukaryota</taxon>
        <taxon>Viridiplantae</taxon>
        <taxon>Streptophyta</taxon>
        <taxon>Embryophyta</taxon>
        <taxon>Tracheophyta</taxon>
        <taxon>Spermatophyta</taxon>
        <taxon>Magnoliopsida</taxon>
        <taxon>eudicotyledons</taxon>
        <taxon>Gunneridae</taxon>
        <taxon>Pentapetalae</taxon>
        <taxon>rosids</taxon>
        <taxon>fabids</taxon>
        <taxon>Fabales</taxon>
        <taxon>Fabaceae</taxon>
        <taxon>Papilionoideae</taxon>
        <taxon>50 kb inversion clade</taxon>
        <taxon>NPAAA clade</taxon>
        <taxon>Hologalegina</taxon>
        <taxon>IRL clade</taxon>
        <taxon>Trifolieae</taxon>
        <taxon>Medicago</taxon>
    </lineage>
</organism>
<evidence type="ECO:0000313" key="1">
    <source>
        <dbReference type="EMBL" id="AES96321.1"/>
    </source>
</evidence>
<dbReference type="EnsemblPlants" id="AES96321">
    <property type="protein sequence ID" value="AES96321"/>
    <property type="gene ID" value="MTR_5g035700"/>
</dbReference>
<dbReference type="PaxDb" id="3880-AES96321"/>
<keyword evidence="3" id="KW-1185">Reference proteome</keyword>
<sequence>MKREKKEIVIKKLSQLIVQISLLVVCRDGNRSGRPTGAYDLAYDRPGQTRLFS</sequence>
<reference evidence="1 3" key="1">
    <citation type="journal article" date="2011" name="Nature">
        <title>The Medicago genome provides insight into the evolution of rhizobial symbioses.</title>
        <authorList>
            <person name="Young N.D."/>
            <person name="Debelle F."/>
            <person name="Oldroyd G.E."/>
            <person name="Geurts R."/>
            <person name="Cannon S.B."/>
            <person name="Udvardi M.K."/>
            <person name="Benedito V.A."/>
            <person name="Mayer K.F."/>
            <person name="Gouzy J."/>
            <person name="Schoof H."/>
            <person name="Van de Peer Y."/>
            <person name="Proost S."/>
            <person name="Cook D.R."/>
            <person name="Meyers B.C."/>
            <person name="Spannagl M."/>
            <person name="Cheung F."/>
            <person name="De Mita S."/>
            <person name="Krishnakumar V."/>
            <person name="Gundlach H."/>
            <person name="Zhou S."/>
            <person name="Mudge J."/>
            <person name="Bharti A.K."/>
            <person name="Murray J.D."/>
            <person name="Naoumkina M.A."/>
            <person name="Rosen B."/>
            <person name="Silverstein K.A."/>
            <person name="Tang H."/>
            <person name="Rombauts S."/>
            <person name="Zhao P.X."/>
            <person name="Zhou P."/>
            <person name="Barbe V."/>
            <person name="Bardou P."/>
            <person name="Bechner M."/>
            <person name="Bellec A."/>
            <person name="Berger A."/>
            <person name="Berges H."/>
            <person name="Bidwell S."/>
            <person name="Bisseling T."/>
            <person name="Choisne N."/>
            <person name="Couloux A."/>
            <person name="Denny R."/>
            <person name="Deshpande S."/>
            <person name="Dai X."/>
            <person name="Doyle J.J."/>
            <person name="Dudez A.M."/>
            <person name="Farmer A.D."/>
            <person name="Fouteau S."/>
            <person name="Franken C."/>
            <person name="Gibelin C."/>
            <person name="Gish J."/>
            <person name="Goldstein S."/>
            <person name="Gonzalez A.J."/>
            <person name="Green P.J."/>
            <person name="Hallab A."/>
            <person name="Hartog M."/>
            <person name="Hua A."/>
            <person name="Humphray S.J."/>
            <person name="Jeong D.H."/>
            <person name="Jing Y."/>
            <person name="Jocker A."/>
            <person name="Kenton S.M."/>
            <person name="Kim D.J."/>
            <person name="Klee K."/>
            <person name="Lai H."/>
            <person name="Lang C."/>
            <person name="Lin S."/>
            <person name="Macmil S.L."/>
            <person name="Magdelenat G."/>
            <person name="Matthews L."/>
            <person name="McCorrison J."/>
            <person name="Monaghan E.L."/>
            <person name="Mun J.H."/>
            <person name="Najar F.Z."/>
            <person name="Nicholson C."/>
            <person name="Noirot C."/>
            <person name="O'Bleness M."/>
            <person name="Paule C.R."/>
            <person name="Poulain J."/>
            <person name="Prion F."/>
            <person name="Qin B."/>
            <person name="Qu C."/>
            <person name="Retzel E.F."/>
            <person name="Riddle C."/>
            <person name="Sallet E."/>
            <person name="Samain S."/>
            <person name="Samson N."/>
            <person name="Sanders I."/>
            <person name="Saurat O."/>
            <person name="Scarpelli C."/>
            <person name="Schiex T."/>
            <person name="Segurens B."/>
            <person name="Severin A.J."/>
            <person name="Sherrier D.J."/>
            <person name="Shi R."/>
            <person name="Sims S."/>
            <person name="Singer S.R."/>
            <person name="Sinharoy S."/>
            <person name="Sterck L."/>
            <person name="Viollet A."/>
            <person name="Wang B.B."/>
            <person name="Wang K."/>
            <person name="Wang M."/>
            <person name="Wang X."/>
            <person name="Warfsmann J."/>
            <person name="Weissenbach J."/>
            <person name="White D.D."/>
            <person name="White J.D."/>
            <person name="Wiley G.B."/>
            <person name="Wincker P."/>
            <person name="Xing Y."/>
            <person name="Yang L."/>
            <person name="Yao Z."/>
            <person name="Ying F."/>
            <person name="Zhai J."/>
            <person name="Zhou L."/>
            <person name="Zuber A."/>
            <person name="Denarie J."/>
            <person name="Dixon R.A."/>
            <person name="May G.D."/>
            <person name="Schwartz D.C."/>
            <person name="Rogers J."/>
            <person name="Quetier F."/>
            <person name="Town C.D."/>
            <person name="Roe B.A."/>
        </authorList>
    </citation>
    <scope>NUCLEOTIDE SEQUENCE [LARGE SCALE GENOMIC DNA]</scope>
    <source>
        <strain evidence="1">A17</strain>
        <strain evidence="2 3">cv. Jemalong A17</strain>
    </source>
</reference>
<name>G7K476_MEDTR</name>
<accession>G7K476</accession>
<dbReference type="AlphaFoldDB" id="G7K476"/>
<gene>
    <name evidence="1" type="ordered locus">MTR_5g035700</name>
</gene>